<evidence type="ECO:0000256" key="1">
    <source>
        <dbReference type="SAM" id="MobiDB-lite"/>
    </source>
</evidence>
<feature type="region of interest" description="Disordered" evidence="1">
    <location>
        <begin position="92"/>
        <end position="113"/>
    </location>
</feature>
<keyword evidence="3" id="KW-1185">Reference proteome</keyword>
<sequence>MSFKRSVGRCIVLVTVVLFPDRNNETSDRIPPRQTYGDRYRDGYEDIFNDDTVFDFMEDLDQITYDDPPENSDVDDLLSEFNFTFQIHQKNKEATTKPSGLDTSDQSDSSLPDPKLSHLSLNWILRTQNLERSELFKKFDTMTTSFKRERAKYAAKLRAKRETVEADKDHSAPKYFTKEGRERFAKQKKRMERKH</sequence>
<dbReference type="EMBL" id="CAJPWZ010000287">
    <property type="protein sequence ID" value="CAG2189191.1"/>
    <property type="molecule type" value="Genomic_DNA"/>
</dbReference>
<evidence type="ECO:0000313" key="2">
    <source>
        <dbReference type="EMBL" id="CAG2189191.1"/>
    </source>
</evidence>
<accession>A0A8S3PYM4</accession>
<feature type="compositionally biased region" description="Basic residues" evidence="1">
    <location>
        <begin position="186"/>
        <end position="195"/>
    </location>
</feature>
<feature type="compositionally biased region" description="Polar residues" evidence="1">
    <location>
        <begin position="96"/>
        <end position="110"/>
    </location>
</feature>
<comment type="caution">
    <text evidence="2">The sequence shown here is derived from an EMBL/GenBank/DDBJ whole genome shotgun (WGS) entry which is preliminary data.</text>
</comment>
<feature type="compositionally biased region" description="Basic and acidic residues" evidence="1">
    <location>
        <begin position="161"/>
        <end position="185"/>
    </location>
</feature>
<name>A0A8S3PYM4_MYTED</name>
<reference evidence="2" key="1">
    <citation type="submission" date="2021-03" db="EMBL/GenBank/DDBJ databases">
        <authorList>
            <person name="Bekaert M."/>
        </authorList>
    </citation>
    <scope>NUCLEOTIDE SEQUENCE</scope>
</reference>
<organism evidence="2 3">
    <name type="scientific">Mytilus edulis</name>
    <name type="common">Blue mussel</name>
    <dbReference type="NCBI Taxonomy" id="6550"/>
    <lineage>
        <taxon>Eukaryota</taxon>
        <taxon>Metazoa</taxon>
        <taxon>Spiralia</taxon>
        <taxon>Lophotrochozoa</taxon>
        <taxon>Mollusca</taxon>
        <taxon>Bivalvia</taxon>
        <taxon>Autobranchia</taxon>
        <taxon>Pteriomorphia</taxon>
        <taxon>Mytilida</taxon>
        <taxon>Mytiloidea</taxon>
        <taxon>Mytilidae</taxon>
        <taxon>Mytilinae</taxon>
        <taxon>Mytilus</taxon>
    </lineage>
</organism>
<dbReference type="AlphaFoldDB" id="A0A8S3PYM4"/>
<evidence type="ECO:0000313" key="3">
    <source>
        <dbReference type="Proteomes" id="UP000683360"/>
    </source>
</evidence>
<dbReference type="Proteomes" id="UP000683360">
    <property type="component" value="Unassembled WGS sequence"/>
</dbReference>
<gene>
    <name evidence="2" type="ORF">MEDL_4619</name>
</gene>
<proteinExistence type="predicted"/>
<feature type="region of interest" description="Disordered" evidence="1">
    <location>
        <begin position="161"/>
        <end position="195"/>
    </location>
</feature>
<protein>
    <submittedName>
        <fullName evidence="2">EIF4B</fullName>
    </submittedName>
</protein>